<evidence type="ECO:0000313" key="2">
    <source>
        <dbReference type="Proteomes" id="UP000308600"/>
    </source>
</evidence>
<accession>A0ACD3AFT0</accession>
<dbReference type="EMBL" id="ML208471">
    <property type="protein sequence ID" value="TFK64515.1"/>
    <property type="molecule type" value="Genomic_DNA"/>
</dbReference>
<organism evidence="1 2">
    <name type="scientific">Pluteus cervinus</name>
    <dbReference type="NCBI Taxonomy" id="181527"/>
    <lineage>
        <taxon>Eukaryota</taxon>
        <taxon>Fungi</taxon>
        <taxon>Dikarya</taxon>
        <taxon>Basidiomycota</taxon>
        <taxon>Agaricomycotina</taxon>
        <taxon>Agaricomycetes</taxon>
        <taxon>Agaricomycetidae</taxon>
        <taxon>Agaricales</taxon>
        <taxon>Pluteineae</taxon>
        <taxon>Pluteaceae</taxon>
        <taxon>Pluteus</taxon>
    </lineage>
</organism>
<gene>
    <name evidence="1" type="ORF">BDN72DRAFT_774448</name>
</gene>
<keyword evidence="2" id="KW-1185">Reference proteome</keyword>
<name>A0ACD3AFT0_9AGAR</name>
<proteinExistence type="predicted"/>
<sequence>MASHNSAEHKLSWVVPGRYPPPGISDIADAIRRRRGERGLTPLDGTLLHVPPVAEGWNALLGAVRTKGQLPGDVRELMILRVAVLNHAKFEWVHHEHVGREAGLTTAQLFIVRNTTAPLPPPPGILSPLQAAALVFADQNTRSINVLRDVVGWLKSELTSWVANKFQDIPEEEKKALVEDLLVEAGAVVATYNMVSRFLVSLDVAGASMDPVPWPLDRQESSSFFIAYIQHFIPIPNESNPSHKIHAVTLTSDPSAPWLVFANSLLTDLSMWDLLIPYLLSSSTPFNILLHSQRGHGKSTLPINSQNELTTINALAQDLHYLLVHLGISLPVRAVIGVSQGGAVALSFGNQFPGATQSVVACDTGPKTPPGNKEAWEERIELAEAYARSIGMDKLAEVTVPRWFSSSSPCHPDPDALVPYPPESSSALPHFALWIHSMISTTPVQGFAAGARALSDYDLIADGLLASDIKRVLLIAGELDGAGKVGAGLQKLRDDWNEVRVKNGRGRAEFVGLPSSGHLPMVDRTEEFAKVLLEWLSSV</sequence>
<protein>
    <submittedName>
        <fullName evidence="1">Alpha/beta-hydrolase</fullName>
    </submittedName>
</protein>
<evidence type="ECO:0000313" key="1">
    <source>
        <dbReference type="EMBL" id="TFK64515.1"/>
    </source>
</evidence>
<reference evidence="1 2" key="1">
    <citation type="journal article" date="2019" name="Nat. Ecol. Evol.">
        <title>Megaphylogeny resolves global patterns of mushroom evolution.</title>
        <authorList>
            <person name="Varga T."/>
            <person name="Krizsan K."/>
            <person name="Foldi C."/>
            <person name="Dima B."/>
            <person name="Sanchez-Garcia M."/>
            <person name="Sanchez-Ramirez S."/>
            <person name="Szollosi G.J."/>
            <person name="Szarkandi J.G."/>
            <person name="Papp V."/>
            <person name="Albert L."/>
            <person name="Andreopoulos W."/>
            <person name="Angelini C."/>
            <person name="Antonin V."/>
            <person name="Barry K.W."/>
            <person name="Bougher N.L."/>
            <person name="Buchanan P."/>
            <person name="Buyck B."/>
            <person name="Bense V."/>
            <person name="Catcheside P."/>
            <person name="Chovatia M."/>
            <person name="Cooper J."/>
            <person name="Damon W."/>
            <person name="Desjardin D."/>
            <person name="Finy P."/>
            <person name="Geml J."/>
            <person name="Haridas S."/>
            <person name="Hughes K."/>
            <person name="Justo A."/>
            <person name="Karasinski D."/>
            <person name="Kautmanova I."/>
            <person name="Kiss B."/>
            <person name="Kocsube S."/>
            <person name="Kotiranta H."/>
            <person name="LaButti K.M."/>
            <person name="Lechner B.E."/>
            <person name="Liimatainen K."/>
            <person name="Lipzen A."/>
            <person name="Lukacs Z."/>
            <person name="Mihaltcheva S."/>
            <person name="Morgado L.N."/>
            <person name="Niskanen T."/>
            <person name="Noordeloos M.E."/>
            <person name="Ohm R.A."/>
            <person name="Ortiz-Santana B."/>
            <person name="Ovrebo C."/>
            <person name="Racz N."/>
            <person name="Riley R."/>
            <person name="Savchenko A."/>
            <person name="Shiryaev A."/>
            <person name="Soop K."/>
            <person name="Spirin V."/>
            <person name="Szebenyi C."/>
            <person name="Tomsovsky M."/>
            <person name="Tulloss R.E."/>
            <person name="Uehling J."/>
            <person name="Grigoriev I.V."/>
            <person name="Vagvolgyi C."/>
            <person name="Papp T."/>
            <person name="Martin F.M."/>
            <person name="Miettinen O."/>
            <person name="Hibbett D.S."/>
            <person name="Nagy L.G."/>
        </authorList>
    </citation>
    <scope>NUCLEOTIDE SEQUENCE [LARGE SCALE GENOMIC DNA]</scope>
    <source>
        <strain evidence="1 2">NL-1719</strain>
    </source>
</reference>
<dbReference type="Proteomes" id="UP000308600">
    <property type="component" value="Unassembled WGS sequence"/>
</dbReference>